<gene>
    <name evidence="1" type="ORF">V6N12_035079</name>
</gene>
<organism evidence="1 2">
    <name type="scientific">Hibiscus sabdariffa</name>
    <name type="common">roselle</name>
    <dbReference type="NCBI Taxonomy" id="183260"/>
    <lineage>
        <taxon>Eukaryota</taxon>
        <taxon>Viridiplantae</taxon>
        <taxon>Streptophyta</taxon>
        <taxon>Embryophyta</taxon>
        <taxon>Tracheophyta</taxon>
        <taxon>Spermatophyta</taxon>
        <taxon>Magnoliopsida</taxon>
        <taxon>eudicotyledons</taxon>
        <taxon>Gunneridae</taxon>
        <taxon>Pentapetalae</taxon>
        <taxon>rosids</taxon>
        <taxon>malvids</taxon>
        <taxon>Malvales</taxon>
        <taxon>Malvaceae</taxon>
        <taxon>Malvoideae</taxon>
        <taxon>Hibiscus</taxon>
    </lineage>
</organism>
<reference evidence="1 2" key="1">
    <citation type="journal article" date="2024" name="G3 (Bethesda)">
        <title>Genome assembly of Hibiscus sabdariffa L. provides insights into metabolisms of medicinal natural products.</title>
        <authorList>
            <person name="Kim T."/>
        </authorList>
    </citation>
    <scope>NUCLEOTIDE SEQUENCE [LARGE SCALE GENOMIC DNA]</scope>
    <source>
        <strain evidence="1">TK-2024</strain>
        <tissue evidence="1">Old leaves</tissue>
    </source>
</reference>
<dbReference type="Proteomes" id="UP001472677">
    <property type="component" value="Unassembled WGS sequence"/>
</dbReference>
<protein>
    <submittedName>
        <fullName evidence="1">Uncharacterized protein</fullName>
    </submittedName>
</protein>
<accession>A0ABR2AU08</accession>
<evidence type="ECO:0000313" key="2">
    <source>
        <dbReference type="Proteomes" id="UP001472677"/>
    </source>
</evidence>
<dbReference type="EMBL" id="JBBPBM010000312">
    <property type="protein sequence ID" value="KAK8497349.1"/>
    <property type="molecule type" value="Genomic_DNA"/>
</dbReference>
<evidence type="ECO:0000313" key="1">
    <source>
        <dbReference type="EMBL" id="KAK8497349.1"/>
    </source>
</evidence>
<comment type="caution">
    <text evidence="1">The sequence shown here is derived from an EMBL/GenBank/DDBJ whole genome shotgun (WGS) entry which is preliminary data.</text>
</comment>
<sequence length="235" mass="25591">MRLQILKVPNSKLVGKVSIRELLRLKFPNNNRVGKTSIGKLHWLKNPIKQTGGEGVKKRTATDEDVRSRVDVQVVPDIENLILEEEEDDALNAILMSKDGSAGCNLGNETESFLGEMELVGKANVASQKLISVQAITNQGELEGLDQVKSLIQMLDNVKSSWADVLKEVLDYSRGSKDSEPVKGLGVIESRAAGPGRAKTNLIHSSGPCLRSVGPSLNERPLDRIEVLNQMSKGS</sequence>
<name>A0ABR2AU08_9ROSI</name>
<keyword evidence="2" id="KW-1185">Reference proteome</keyword>
<proteinExistence type="predicted"/>